<gene>
    <name evidence="3" type="ORF">SAMN05443244_0074</name>
</gene>
<evidence type="ECO:0000256" key="2">
    <source>
        <dbReference type="SAM" id="SignalP"/>
    </source>
</evidence>
<feature type="chain" id="PRO_5010176226" evidence="2">
    <location>
        <begin position="23"/>
        <end position="419"/>
    </location>
</feature>
<dbReference type="SUPFAM" id="SSF69318">
    <property type="entry name" value="Integrin alpha N-terminal domain"/>
    <property type="match status" value="1"/>
</dbReference>
<dbReference type="RefSeq" id="WP_074651828.1">
    <property type="nucleotide sequence ID" value="NZ_FNSD01000001.1"/>
</dbReference>
<proteinExistence type="predicted"/>
<evidence type="ECO:0000256" key="1">
    <source>
        <dbReference type="ARBA" id="ARBA00022729"/>
    </source>
</evidence>
<dbReference type="OrthoDB" id="9816589at2"/>
<dbReference type="PANTHER" id="PTHR44103">
    <property type="entry name" value="PROPROTEIN CONVERTASE P"/>
    <property type="match status" value="1"/>
</dbReference>
<sequence>MRTALQSLLSVAIAGCAAALLAASRSPDIAFHVSMIDPGYGETVAVTDVNRDGKPDIISGESWYEAPRWTKHPLRQIDYLNGYIDNFSDLPMDVDGDGWTDVLQFSYFAHDIVWLKNPGKAGGPWKQTQIDDSGPTEFAFLVDLNNDGKANELLPEFDRPNVPAAWFELVHGKWIKHVVSKISYGHGIGVGDVNGDGRNDILTPKGWLEAPADIHAEGDWVFHATDWGWKYIPPAGTPADQARLSAAAARGGAQFGYMHFLDINGDGRKDLLTGMAHDYGVAWYEQTADGKWIQHVIDSSWSQAHASQLVDMNGDGQPDFVTGKRYFAHNGGDPGERDPIGLYWYEWRKLPADKANPANGGVEWTRHIVDYGGRMGGGVQTVSTDIDGDGDIDIVSAGKSGLFLAENLTKSQKAATPKH</sequence>
<dbReference type="EMBL" id="FNSD01000001">
    <property type="protein sequence ID" value="SEB37505.1"/>
    <property type="molecule type" value="Genomic_DNA"/>
</dbReference>
<evidence type="ECO:0000313" key="3">
    <source>
        <dbReference type="EMBL" id="SEB37505.1"/>
    </source>
</evidence>
<evidence type="ECO:0000313" key="4">
    <source>
        <dbReference type="Proteomes" id="UP000182409"/>
    </source>
</evidence>
<organism evidence="3 4">
    <name type="scientific">Terriglobus roseus</name>
    <dbReference type="NCBI Taxonomy" id="392734"/>
    <lineage>
        <taxon>Bacteria</taxon>
        <taxon>Pseudomonadati</taxon>
        <taxon>Acidobacteriota</taxon>
        <taxon>Terriglobia</taxon>
        <taxon>Terriglobales</taxon>
        <taxon>Acidobacteriaceae</taxon>
        <taxon>Terriglobus</taxon>
    </lineage>
</organism>
<dbReference type="PANTHER" id="PTHR44103:SF1">
    <property type="entry name" value="PROPROTEIN CONVERTASE P"/>
    <property type="match status" value="1"/>
</dbReference>
<dbReference type="AlphaFoldDB" id="A0A1H4IUJ1"/>
<feature type="signal peptide" evidence="2">
    <location>
        <begin position="1"/>
        <end position="22"/>
    </location>
</feature>
<dbReference type="Pfam" id="PF13517">
    <property type="entry name" value="FG-GAP_3"/>
    <property type="match status" value="1"/>
</dbReference>
<accession>A0A1H4IUJ1</accession>
<dbReference type="PROSITE" id="PS51257">
    <property type="entry name" value="PROKAR_LIPOPROTEIN"/>
    <property type="match status" value="1"/>
</dbReference>
<dbReference type="Gene3D" id="2.130.10.130">
    <property type="entry name" value="Integrin alpha, N-terminal"/>
    <property type="match status" value="1"/>
</dbReference>
<dbReference type="InterPro" id="IPR028994">
    <property type="entry name" value="Integrin_alpha_N"/>
</dbReference>
<dbReference type="InterPro" id="IPR013517">
    <property type="entry name" value="FG-GAP"/>
</dbReference>
<dbReference type="Proteomes" id="UP000182409">
    <property type="component" value="Unassembled WGS sequence"/>
</dbReference>
<reference evidence="3 4" key="1">
    <citation type="submission" date="2016-10" db="EMBL/GenBank/DDBJ databases">
        <authorList>
            <person name="de Groot N.N."/>
        </authorList>
    </citation>
    <scope>NUCLEOTIDE SEQUENCE [LARGE SCALE GENOMIC DNA]</scope>
    <source>
        <strain evidence="3 4">AB35.6</strain>
    </source>
</reference>
<keyword evidence="1 2" id="KW-0732">Signal</keyword>
<name>A0A1H4IUJ1_9BACT</name>
<protein>
    <submittedName>
        <fullName evidence="3">Repeat domain-containing protein</fullName>
    </submittedName>
</protein>